<dbReference type="InterPro" id="IPR040547">
    <property type="entry name" value="CdiI"/>
</dbReference>
<proteinExistence type="predicted"/>
<reference evidence="2" key="1">
    <citation type="submission" date="2024-07" db="EMBL/GenBank/DDBJ databases">
        <authorList>
            <person name="Yu S.T."/>
        </authorList>
    </citation>
    <scope>NUCLEOTIDE SEQUENCE</scope>
    <source>
        <strain evidence="2">R08</strain>
    </source>
</reference>
<accession>A0AB39MDN0</accession>
<name>A0AB39MDN0_9ACTN</name>
<dbReference type="Pfam" id="PF18616">
    <property type="entry name" value="CdiI_3"/>
    <property type="match status" value="1"/>
</dbReference>
<dbReference type="EMBL" id="CP163431">
    <property type="protein sequence ID" value="XDQ04258.1"/>
    <property type="molecule type" value="Genomic_DNA"/>
</dbReference>
<evidence type="ECO:0000313" key="2">
    <source>
        <dbReference type="EMBL" id="XDQ04258.1"/>
    </source>
</evidence>
<dbReference type="CDD" id="cd20691">
    <property type="entry name" value="CdiI_EC536-like"/>
    <property type="match status" value="1"/>
</dbReference>
<gene>
    <name evidence="2" type="ORF">AB5J58_30715</name>
</gene>
<dbReference type="RefSeq" id="WP_369189894.1">
    <property type="nucleotide sequence ID" value="NZ_CP163431.1"/>
</dbReference>
<feature type="region of interest" description="Disordered" evidence="1">
    <location>
        <begin position="1"/>
        <end position="25"/>
    </location>
</feature>
<sequence length="142" mass="15890">MSTPVNRSLPLEQLEGRRWPNPPEDATSMVKNVHELRRRPLGELQAHELARLIGQNVGLPWLLPPAVEILRDTATTQAAGGWYDDDLLYAVVTRDADAWADFPALARDLKEIVTGLKDLSRYVKTEVDAFIAMPLRDEGHAP</sequence>
<protein>
    <submittedName>
        <fullName evidence="2">Contact-dependent growth inhibition system immunity protein</fullName>
    </submittedName>
</protein>
<evidence type="ECO:0000256" key="1">
    <source>
        <dbReference type="SAM" id="MobiDB-lite"/>
    </source>
</evidence>
<dbReference type="AlphaFoldDB" id="A0AB39MDN0"/>
<organism evidence="2">
    <name type="scientific">Streptomyces sp. R08</name>
    <dbReference type="NCBI Taxonomy" id="3238624"/>
    <lineage>
        <taxon>Bacteria</taxon>
        <taxon>Bacillati</taxon>
        <taxon>Actinomycetota</taxon>
        <taxon>Actinomycetes</taxon>
        <taxon>Kitasatosporales</taxon>
        <taxon>Streptomycetaceae</taxon>
        <taxon>Streptomyces</taxon>
    </lineage>
</organism>